<sequence>MASGMTKEHIQDQSASSLDYDSLEFLTVGGSGVIYAIDEERIFKEFHEEGIDVERRALERLGRHVNIVRCFGATQKGLILERGRPVRMVIGGSGANQIPLHLKIRWLHEAAEGTRYMHDNGIIHADTGCNNWIIVQGHLKIIDFEGSSIDGEDAGACYEWFSYKESSPRISRKTDIFAFGCAIYEVITGRQPYDELHPFEDRMIRVQKLYAENQFPDVENIPLGKLMQGCWNGTFNSMHEVFQELQASLLATRKVICVYWYVKAVFFNALRSIRILLSA</sequence>
<dbReference type="Pfam" id="PF00069">
    <property type="entry name" value="Pkinase"/>
    <property type="match status" value="1"/>
</dbReference>
<dbReference type="EMBL" id="MU006382">
    <property type="protein sequence ID" value="KAF2844410.1"/>
    <property type="molecule type" value="Genomic_DNA"/>
</dbReference>
<dbReference type="InterPro" id="IPR000719">
    <property type="entry name" value="Prot_kinase_dom"/>
</dbReference>
<protein>
    <submittedName>
        <fullName evidence="6">Kinase-like protein</fullName>
    </submittedName>
</protein>
<dbReference type="PANTHER" id="PTHR44329:SF288">
    <property type="entry name" value="MITOGEN-ACTIVATED PROTEIN KINASE KINASE KINASE 20"/>
    <property type="match status" value="1"/>
</dbReference>
<dbReference type="OrthoDB" id="1668230at2759"/>
<dbReference type="PANTHER" id="PTHR44329">
    <property type="entry name" value="SERINE/THREONINE-PROTEIN KINASE TNNI3K-RELATED"/>
    <property type="match status" value="1"/>
</dbReference>
<evidence type="ECO:0000256" key="1">
    <source>
        <dbReference type="ARBA" id="ARBA00022679"/>
    </source>
</evidence>
<dbReference type="Proteomes" id="UP000799423">
    <property type="component" value="Unassembled WGS sequence"/>
</dbReference>
<evidence type="ECO:0000256" key="2">
    <source>
        <dbReference type="ARBA" id="ARBA00022741"/>
    </source>
</evidence>
<evidence type="ECO:0000313" key="7">
    <source>
        <dbReference type="Proteomes" id="UP000799423"/>
    </source>
</evidence>
<evidence type="ECO:0000256" key="4">
    <source>
        <dbReference type="ARBA" id="ARBA00022840"/>
    </source>
</evidence>
<organism evidence="6 7">
    <name type="scientific">Plenodomus tracheiphilus IPT5</name>
    <dbReference type="NCBI Taxonomy" id="1408161"/>
    <lineage>
        <taxon>Eukaryota</taxon>
        <taxon>Fungi</taxon>
        <taxon>Dikarya</taxon>
        <taxon>Ascomycota</taxon>
        <taxon>Pezizomycotina</taxon>
        <taxon>Dothideomycetes</taxon>
        <taxon>Pleosporomycetidae</taxon>
        <taxon>Pleosporales</taxon>
        <taxon>Pleosporineae</taxon>
        <taxon>Leptosphaeriaceae</taxon>
        <taxon>Plenodomus</taxon>
    </lineage>
</organism>
<evidence type="ECO:0000313" key="6">
    <source>
        <dbReference type="EMBL" id="KAF2844410.1"/>
    </source>
</evidence>
<keyword evidence="4" id="KW-0067">ATP-binding</keyword>
<gene>
    <name evidence="6" type="ORF">T440DRAFT_473403</name>
</gene>
<evidence type="ECO:0000259" key="5">
    <source>
        <dbReference type="PROSITE" id="PS50011"/>
    </source>
</evidence>
<keyword evidence="7" id="KW-1185">Reference proteome</keyword>
<name>A0A6A7AMK0_9PLEO</name>
<dbReference type="PROSITE" id="PS50011">
    <property type="entry name" value="PROTEIN_KINASE_DOM"/>
    <property type="match status" value="1"/>
</dbReference>
<dbReference type="Gene3D" id="1.10.510.10">
    <property type="entry name" value="Transferase(Phosphotransferase) domain 1"/>
    <property type="match status" value="1"/>
</dbReference>
<dbReference type="GO" id="GO:0005524">
    <property type="term" value="F:ATP binding"/>
    <property type="evidence" value="ECO:0007669"/>
    <property type="project" value="UniProtKB-KW"/>
</dbReference>
<reference evidence="6" key="1">
    <citation type="submission" date="2020-01" db="EMBL/GenBank/DDBJ databases">
        <authorList>
            <consortium name="DOE Joint Genome Institute"/>
            <person name="Haridas S."/>
            <person name="Albert R."/>
            <person name="Binder M."/>
            <person name="Bloem J."/>
            <person name="Labutti K."/>
            <person name="Salamov A."/>
            <person name="Andreopoulos B."/>
            <person name="Baker S.E."/>
            <person name="Barry K."/>
            <person name="Bills G."/>
            <person name="Bluhm B.H."/>
            <person name="Cannon C."/>
            <person name="Castanera R."/>
            <person name="Culley D.E."/>
            <person name="Daum C."/>
            <person name="Ezra D."/>
            <person name="Gonzalez J.B."/>
            <person name="Henrissat B."/>
            <person name="Kuo A."/>
            <person name="Liang C."/>
            <person name="Lipzen A."/>
            <person name="Lutzoni F."/>
            <person name="Magnuson J."/>
            <person name="Mondo S."/>
            <person name="Nolan M."/>
            <person name="Ohm R."/>
            <person name="Pangilinan J."/>
            <person name="Park H.-J."/>
            <person name="Ramirez L."/>
            <person name="Alfaro M."/>
            <person name="Sun H."/>
            <person name="Tritt A."/>
            <person name="Yoshinaga Y."/>
            <person name="Zwiers L.-H."/>
            <person name="Turgeon B.G."/>
            <person name="Goodwin S.B."/>
            <person name="Spatafora J.W."/>
            <person name="Crous P.W."/>
            <person name="Grigoriev I.V."/>
        </authorList>
    </citation>
    <scope>NUCLEOTIDE SEQUENCE</scope>
    <source>
        <strain evidence="6">IPT5</strain>
    </source>
</reference>
<dbReference type="SUPFAM" id="SSF56112">
    <property type="entry name" value="Protein kinase-like (PK-like)"/>
    <property type="match status" value="1"/>
</dbReference>
<proteinExistence type="predicted"/>
<keyword evidence="3 6" id="KW-0418">Kinase</keyword>
<keyword evidence="1" id="KW-0808">Transferase</keyword>
<feature type="domain" description="Protein kinase" evidence="5">
    <location>
        <begin position="1"/>
        <end position="279"/>
    </location>
</feature>
<evidence type="ECO:0000256" key="3">
    <source>
        <dbReference type="ARBA" id="ARBA00022777"/>
    </source>
</evidence>
<dbReference type="GO" id="GO:0004674">
    <property type="term" value="F:protein serine/threonine kinase activity"/>
    <property type="evidence" value="ECO:0007669"/>
    <property type="project" value="TreeGrafter"/>
</dbReference>
<dbReference type="AlphaFoldDB" id="A0A6A7AMK0"/>
<dbReference type="InterPro" id="IPR051681">
    <property type="entry name" value="Ser/Thr_Kinases-Pseudokinases"/>
</dbReference>
<accession>A0A6A7AMK0</accession>
<dbReference type="InterPro" id="IPR011009">
    <property type="entry name" value="Kinase-like_dom_sf"/>
</dbReference>
<keyword evidence="2" id="KW-0547">Nucleotide-binding</keyword>